<proteinExistence type="predicted"/>
<name>A0ABU9DLJ1_9BACL</name>
<accession>A0ABU9DLJ1</accession>
<feature type="domain" description="HTH cro/C1-type" evidence="1">
    <location>
        <begin position="7"/>
        <end position="60"/>
    </location>
</feature>
<dbReference type="RefSeq" id="WP_341415716.1">
    <property type="nucleotide sequence ID" value="NZ_JBBPCC010000006.1"/>
</dbReference>
<dbReference type="Gene3D" id="1.10.260.40">
    <property type="entry name" value="lambda repressor-like DNA-binding domains"/>
    <property type="match status" value="1"/>
</dbReference>
<reference evidence="2 3" key="1">
    <citation type="submission" date="2024-04" db="EMBL/GenBank/DDBJ databases">
        <title>draft genome sequnece of Paenibacillus filicis.</title>
        <authorList>
            <person name="Kim D.-U."/>
        </authorList>
    </citation>
    <scope>NUCLEOTIDE SEQUENCE [LARGE SCALE GENOMIC DNA]</scope>
    <source>
        <strain evidence="2 3">KACC14197</strain>
    </source>
</reference>
<dbReference type="Proteomes" id="UP001469365">
    <property type="component" value="Unassembled WGS sequence"/>
</dbReference>
<evidence type="ECO:0000313" key="2">
    <source>
        <dbReference type="EMBL" id="MEK8128638.1"/>
    </source>
</evidence>
<sequence length="69" mass="8104">MFSYKPLWRILVEKEMTRTEMREALGLSSSTLAKMGKGEYVSLEVIDKLCTYFEVQPNYIIEHQKEKEG</sequence>
<gene>
    <name evidence="2" type="ORF">WMW72_12045</name>
</gene>
<dbReference type="Pfam" id="PF13443">
    <property type="entry name" value="HTH_26"/>
    <property type="match status" value="1"/>
</dbReference>
<dbReference type="EMBL" id="JBBPCC010000006">
    <property type="protein sequence ID" value="MEK8128638.1"/>
    <property type="molecule type" value="Genomic_DNA"/>
</dbReference>
<evidence type="ECO:0000313" key="3">
    <source>
        <dbReference type="Proteomes" id="UP001469365"/>
    </source>
</evidence>
<dbReference type="InterPro" id="IPR010982">
    <property type="entry name" value="Lambda_DNA-bd_dom_sf"/>
</dbReference>
<comment type="caution">
    <text evidence="2">The sequence shown here is derived from an EMBL/GenBank/DDBJ whole genome shotgun (WGS) entry which is preliminary data.</text>
</comment>
<protein>
    <submittedName>
        <fullName evidence="2">Helix-turn-helix transcriptional regulator</fullName>
    </submittedName>
</protein>
<keyword evidence="3" id="KW-1185">Reference proteome</keyword>
<dbReference type="InterPro" id="IPR001387">
    <property type="entry name" value="Cro/C1-type_HTH"/>
</dbReference>
<dbReference type="PROSITE" id="PS50943">
    <property type="entry name" value="HTH_CROC1"/>
    <property type="match status" value="1"/>
</dbReference>
<dbReference type="CDD" id="cd00093">
    <property type="entry name" value="HTH_XRE"/>
    <property type="match status" value="1"/>
</dbReference>
<organism evidence="2 3">
    <name type="scientific">Paenibacillus filicis</name>
    <dbReference type="NCBI Taxonomy" id="669464"/>
    <lineage>
        <taxon>Bacteria</taxon>
        <taxon>Bacillati</taxon>
        <taxon>Bacillota</taxon>
        <taxon>Bacilli</taxon>
        <taxon>Bacillales</taxon>
        <taxon>Paenibacillaceae</taxon>
        <taxon>Paenibacillus</taxon>
    </lineage>
</organism>
<dbReference type="SUPFAM" id="SSF47413">
    <property type="entry name" value="lambda repressor-like DNA-binding domains"/>
    <property type="match status" value="1"/>
</dbReference>
<evidence type="ECO:0000259" key="1">
    <source>
        <dbReference type="PROSITE" id="PS50943"/>
    </source>
</evidence>